<dbReference type="Proteomes" id="UP000256379">
    <property type="component" value="Unassembled WGS sequence"/>
</dbReference>
<accession>A0A3D8IFZ3</accession>
<keyword evidence="2" id="KW-1185">Reference proteome</keyword>
<dbReference type="EMBL" id="NXLQ01000021">
    <property type="protein sequence ID" value="RDU64048.1"/>
    <property type="molecule type" value="Genomic_DNA"/>
</dbReference>
<dbReference type="Pfam" id="PF18985">
    <property type="entry name" value="DUF5718"/>
    <property type="match status" value="1"/>
</dbReference>
<reference evidence="1 2" key="1">
    <citation type="submission" date="2018-04" db="EMBL/GenBank/DDBJ databases">
        <title>Novel Campyloabacter and Helicobacter Species and Strains.</title>
        <authorList>
            <person name="Mannion A.J."/>
            <person name="Shen Z."/>
            <person name="Fox J.G."/>
        </authorList>
    </citation>
    <scope>NUCLEOTIDE SEQUENCE [LARGE SCALE GENOMIC DNA]</scope>
    <source>
        <strain evidence="1 2">MIT 17-337</strain>
    </source>
</reference>
<protein>
    <recommendedName>
        <fullName evidence="3">Valyl-tRNA synthetase</fullName>
    </recommendedName>
</protein>
<name>A0A3D8IFZ3_9HELI</name>
<gene>
    <name evidence="1" type="ORF">CQA53_08165</name>
</gene>
<dbReference type="RefSeq" id="WP_115543517.1">
    <property type="nucleotide sequence ID" value="NZ_NXLQ01000021.1"/>
</dbReference>
<proteinExistence type="predicted"/>
<organism evidence="1 2">
    <name type="scientific">Helicobacter didelphidarum</name>
    <dbReference type="NCBI Taxonomy" id="2040648"/>
    <lineage>
        <taxon>Bacteria</taxon>
        <taxon>Pseudomonadati</taxon>
        <taxon>Campylobacterota</taxon>
        <taxon>Epsilonproteobacteria</taxon>
        <taxon>Campylobacterales</taxon>
        <taxon>Helicobacteraceae</taxon>
        <taxon>Helicobacter</taxon>
    </lineage>
</organism>
<sequence>MEEILGLGVAGNFTNHLEQAGESKDFANIISDEEGAPKGLFPFYVPYRTDFLGRYCINSAKVVLPENHTLNVQAEPEIALECDIIYENNKVKSLIPKYFMAFNDASIRNDIVAKKLSQKKNFSVGSKGLGNKILLDKFDNNGICDDYSLTSFLIDNGKIHQYGDNISLLHYSYFYKKLIDWIIKKLNTQTEHAVLEDFSHIIQEAKYPKKYLIAIGSTSYTHFAEERFLKEGDEICIIAYNHKVYDNKQIQSFIQQGVRELDHTSILRQQVCLK</sequence>
<dbReference type="InterPro" id="IPR043776">
    <property type="entry name" value="DUF5718"/>
</dbReference>
<dbReference type="OrthoDB" id="356878at2"/>
<evidence type="ECO:0000313" key="1">
    <source>
        <dbReference type="EMBL" id="RDU64048.1"/>
    </source>
</evidence>
<dbReference type="AlphaFoldDB" id="A0A3D8IFZ3"/>
<evidence type="ECO:0008006" key="3">
    <source>
        <dbReference type="Google" id="ProtNLM"/>
    </source>
</evidence>
<evidence type="ECO:0000313" key="2">
    <source>
        <dbReference type="Proteomes" id="UP000256379"/>
    </source>
</evidence>
<comment type="caution">
    <text evidence="1">The sequence shown here is derived from an EMBL/GenBank/DDBJ whole genome shotgun (WGS) entry which is preliminary data.</text>
</comment>